<proteinExistence type="predicted"/>
<protein>
    <submittedName>
        <fullName evidence="1">(Mediterranean fruit fly) hypothetical protein</fullName>
    </submittedName>
</protein>
<reference evidence="1" key="1">
    <citation type="submission" date="2020-11" db="EMBL/GenBank/DDBJ databases">
        <authorList>
            <person name="Whitehead M."/>
        </authorList>
    </citation>
    <scope>NUCLEOTIDE SEQUENCE</scope>
    <source>
        <strain evidence="1">EGII</strain>
    </source>
</reference>
<name>A0A811U5L7_CERCA</name>
<dbReference type="AlphaFoldDB" id="A0A811U5L7"/>
<gene>
    <name evidence="1" type="ORF">CCAP1982_LOCUS3045</name>
</gene>
<organism evidence="1 2">
    <name type="scientific">Ceratitis capitata</name>
    <name type="common">Mediterranean fruit fly</name>
    <name type="synonym">Tephritis capitata</name>
    <dbReference type="NCBI Taxonomy" id="7213"/>
    <lineage>
        <taxon>Eukaryota</taxon>
        <taxon>Metazoa</taxon>
        <taxon>Ecdysozoa</taxon>
        <taxon>Arthropoda</taxon>
        <taxon>Hexapoda</taxon>
        <taxon>Insecta</taxon>
        <taxon>Pterygota</taxon>
        <taxon>Neoptera</taxon>
        <taxon>Endopterygota</taxon>
        <taxon>Diptera</taxon>
        <taxon>Brachycera</taxon>
        <taxon>Muscomorpha</taxon>
        <taxon>Tephritoidea</taxon>
        <taxon>Tephritidae</taxon>
        <taxon>Ceratitis</taxon>
        <taxon>Ceratitis</taxon>
    </lineage>
</organism>
<evidence type="ECO:0000313" key="1">
    <source>
        <dbReference type="EMBL" id="CAD6994284.1"/>
    </source>
</evidence>
<keyword evidence="2" id="KW-1185">Reference proteome</keyword>
<evidence type="ECO:0000313" key="2">
    <source>
        <dbReference type="Proteomes" id="UP000606786"/>
    </source>
</evidence>
<dbReference type="Proteomes" id="UP000606786">
    <property type="component" value="Unassembled WGS sequence"/>
</dbReference>
<dbReference type="EMBL" id="CAJHJT010000001">
    <property type="protein sequence ID" value="CAD6994284.1"/>
    <property type="molecule type" value="Genomic_DNA"/>
</dbReference>
<accession>A0A811U5L7</accession>
<sequence length="80" mass="8765">MWVAAAPAQANGRLAKCDNRAQLLYKASAFVVASQQQQLQQQPCCLGLVAVQVEAIGGKMRRNSCAITFILFRILLWTSV</sequence>
<comment type="caution">
    <text evidence="1">The sequence shown here is derived from an EMBL/GenBank/DDBJ whole genome shotgun (WGS) entry which is preliminary data.</text>
</comment>